<dbReference type="Pfam" id="PF00023">
    <property type="entry name" value="Ank"/>
    <property type="match status" value="1"/>
</dbReference>
<dbReference type="InterPro" id="IPR056884">
    <property type="entry name" value="NPHP3-like_N"/>
</dbReference>
<dbReference type="InterPro" id="IPR002110">
    <property type="entry name" value="Ankyrin_rpt"/>
</dbReference>
<feature type="repeat" description="ANK" evidence="2">
    <location>
        <begin position="756"/>
        <end position="788"/>
    </location>
</feature>
<feature type="repeat" description="ANK" evidence="2">
    <location>
        <begin position="1100"/>
        <end position="1132"/>
    </location>
</feature>
<gene>
    <name evidence="6" type="ORF">P154DRAFT_470313</name>
</gene>
<dbReference type="Proteomes" id="UP000799779">
    <property type="component" value="Unassembled WGS sequence"/>
</dbReference>
<organism evidence="6 7">
    <name type="scientific">Amniculicola lignicola CBS 123094</name>
    <dbReference type="NCBI Taxonomy" id="1392246"/>
    <lineage>
        <taxon>Eukaryota</taxon>
        <taxon>Fungi</taxon>
        <taxon>Dikarya</taxon>
        <taxon>Ascomycota</taxon>
        <taxon>Pezizomycotina</taxon>
        <taxon>Dothideomycetes</taxon>
        <taxon>Pleosporomycetidae</taxon>
        <taxon>Pleosporales</taxon>
        <taxon>Amniculicolaceae</taxon>
        <taxon>Amniculicola</taxon>
    </lineage>
</organism>
<feature type="domain" description="DUF7708" evidence="4">
    <location>
        <begin position="57"/>
        <end position="194"/>
    </location>
</feature>
<feature type="non-terminal residue" evidence="6">
    <location>
        <position position="1582"/>
    </location>
</feature>
<dbReference type="SMART" id="SM00248">
    <property type="entry name" value="ANK"/>
    <property type="match status" value="13"/>
</dbReference>
<protein>
    <submittedName>
        <fullName evidence="6">Ankyrin</fullName>
    </submittedName>
</protein>
<evidence type="ECO:0000313" key="7">
    <source>
        <dbReference type="Proteomes" id="UP000799779"/>
    </source>
</evidence>
<feature type="domain" description="Nephrocystin 3-like N-terminal" evidence="5">
    <location>
        <begin position="257"/>
        <end position="409"/>
    </location>
</feature>
<dbReference type="InterPro" id="IPR056125">
    <property type="entry name" value="DUF7708"/>
</dbReference>
<dbReference type="PANTHER" id="PTHR10039">
    <property type="entry name" value="AMELOGENIN"/>
    <property type="match status" value="1"/>
</dbReference>
<name>A0A6A5WCR6_9PLEO</name>
<feature type="coiled-coil region" evidence="3">
    <location>
        <begin position="182"/>
        <end position="225"/>
    </location>
</feature>
<dbReference type="Pfam" id="PF24883">
    <property type="entry name" value="NPHP3_N"/>
    <property type="match status" value="1"/>
</dbReference>
<dbReference type="PROSITE" id="PS50088">
    <property type="entry name" value="ANK_REPEAT"/>
    <property type="match status" value="4"/>
</dbReference>
<dbReference type="Pfam" id="PF12796">
    <property type="entry name" value="Ank_2"/>
    <property type="match status" value="2"/>
</dbReference>
<evidence type="ECO:0000256" key="1">
    <source>
        <dbReference type="ARBA" id="ARBA00022737"/>
    </source>
</evidence>
<feature type="repeat" description="ANK" evidence="2">
    <location>
        <begin position="1362"/>
        <end position="1394"/>
    </location>
</feature>
<dbReference type="EMBL" id="ML977608">
    <property type="protein sequence ID" value="KAF1997941.1"/>
    <property type="molecule type" value="Genomic_DNA"/>
</dbReference>
<sequence length="1582" mass="178641">MDPWTNALHQFQDALSPQEKIIYAISKPQDVLQDVINREQAHRKSSRLRNLSTKIKPFLDVLEDYGKSLDVLANTSSVLPPLWGALRVLLLAAQRFNDYFCKLIDMFERISDIIPRFSTYAKILPHHTPLRNALSAAYLEILQFITRAKSVFPKSSFRVLMATTWKSFDRTFESSVSNIRRYRELVEDEARLAAMLDQLQENKSAREERDRAAECRAKIEKLETIARRQNTDEGKRWLRARKCSEEKDLVDESSIKGTCEWILQRDETTHWLKEPQHQILWLQGQPGCGKSYIYAHFIKHLDTQQPTMYFLFCGGDKERVTVPALLRSWCAQILEAFPQTTEYLDTFKELNGNPTATDKEIMELFKLLLGKIQPCYLTVDALDECSEPDQFFKFLSFIPRQFKIFITSRTPAGIRKGFSKLRTSVVTLDIKPEYYKADIDQFIDQRFDDFEIDYNEEVKRKIRDRLRDCDGMFLWVKLMFDHLQAQTCASEVLGCLEELPEGLSQTYDRTLESVNSLPQNRRLLAFKVFFWVLIMRRPITVAEVRVLLAVQPKYDAFDENRLIQNADAAILSACGGMLHYRGASQKLFFAHFTVTEYLEQYFQREHTLQEILTCYESQELQSNESLAATVCMQYLSYDFIAQLRVPKDCGQAREILDNQEPHRALLEYAISNWFHHVNSIPSPEPTVVQLAVHFLTHRSANRMACWQLYWFSGPDSFESSLCPGQFSGLHIAAYFGLECMVKGLFALEPQETKDTLERSPLWWAASRGHAGITKLLMEAGMDPCAPDAYSMTPAHQAAAGGYVDAFREILSVSGDPALLVQDAEQWTPLHMAASRGHKTITELSMMHFYQNEDKSPAISRCKLGRIPLHLASLNGFSSLLDSLIYPKHRSSILNCQDINGFSPLHLSAMQGHVQCAQYLSANDTDMTLLDTSGRTALKQAEAMGNHDVAAIIRLNQESALRKSPRDMSQLALVSRNLAKFDLKFSSPHISTEDKAPENNSRDGQDASVFASIVNGHTSFMQLLGKKSRPLLSRMDHRGRSGLHHTAALGYENCVVEIVTEIEMLSSFYVRRPPSPTNVDRTGSRHLCDDSEDFLNLQDDLGNTALHYAAAGNFHAIVKLLLNAGASGSLINTHSLSAYAIAHEGGHKTTLETLARYARLPTNDIKEDLGFGVWHVAARNGTVKEDEVKVADIVSLSGKDDLGRTPLYRATESNHTETSKLIYSYTEPAFLELLELSQVAEENDNVDLLHYYLHQLGPQSLAHDPPHEAALQLLTALIRRHDCTALDILFDAGLSPNCANPTQFGIGNNALHYAFHNEDFDVRRRNATLYGPYVDPDHRGTNGSSTLIYLIQRGVNLTNIDQKGTSAMDLACLHRLPEVVECLLEHGAEVDAMIKPQASYQCAQTPLHDVLSRFSWSAQQACRLADLLLNHGADPFLGNKEGEYPVWRVVKEWRLYGNIPSRVTDLAVLGDLFHKHNLSYLLQEVNESGFQRIHLAAAVNDLYTLEEELENGFPVDWPSFGSGGVGYGEKFFSPLEIVVGCGHVQATRFLVERGADVGRVRVQVGEWSSDGVAREGVVGETRG</sequence>
<keyword evidence="2" id="KW-0040">ANK repeat</keyword>
<dbReference type="SUPFAM" id="SSF52540">
    <property type="entry name" value="P-loop containing nucleoside triphosphate hydrolases"/>
    <property type="match status" value="1"/>
</dbReference>
<keyword evidence="7" id="KW-1185">Reference proteome</keyword>
<evidence type="ECO:0000259" key="4">
    <source>
        <dbReference type="Pfam" id="PF24809"/>
    </source>
</evidence>
<proteinExistence type="predicted"/>
<dbReference type="OrthoDB" id="7464126at2759"/>
<feature type="repeat" description="ANK" evidence="2">
    <location>
        <begin position="899"/>
        <end position="931"/>
    </location>
</feature>
<dbReference type="Gene3D" id="3.40.50.300">
    <property type="entry name" value="P-loop containing nucleotide triphosphate hydrolases"/>
    <property type="match status" value="1"/>
</dbReference>
<evidence type="ECO:0000256" key="2">
    <source>
        <dbReference type="PROSITE-ProRule" id="PRU00023"/>
    </source>
</evidence>
<evidence type="ECO:0000259" key="5">
    <source>
        <dbReference type="Pfam" id="PF24883"/>
    </source>
</evidence>
<keyword evidence="3" id="KW-0175">Coiled coil</keyword>
<dbReference type="PROSITE" id="PS50297">
    <property type="entry name" value="ANK_REP_REGION"/>
    <property type="match status" value="3"/>
</dbReference>
<accession>A0A6A5WCR6</accession>
<evidence type="ECO:0000313" key="6">
    <source>
        <dbReference type="EMBL" id="KAF1997941.1"/>
    </source>
</evidence>
<dbReference type="PRINTS" id="PR01415">
    <property type="entry name" value="ANKYRIN"/>
</dbReference>
<dbReference type="InterPro" id="IPR027417">
    <property type="entry name" value="P-loop_NTPase"/>
</dbReference>
<keyword evidence="1" id="KW-0677">Repeat</keyword>
<dbReference type="Gene3D" id="1.25.40.20">
    <property type="entry name" value="Ankyrin repeat-containing domain"/>
    <property type="match status" value="3"/>
</dbReference>
<dbReference type="PANTHER" id="PTHR10039:SF14">
    <property type="entry name" value="NACHT DOMAIN-CONTAINING PROTEIN"/>
    <property type="match status" value="1"/>
</dbReference>
<dbReference type="Pfam" id="PF24809">
    <property type="entry name" value="DUF7708"/>
    <property type="match status" value="1"/>
</dbReference>
<evidence type="ECO:0000256" key="3">
    <source>
        <dbReference type="SAM" id="Coils"/>
    </source>
</evidence>
<dbReference type="SUPFAM" id="SSF48403">
    <property type="entry name" value="Ankyrin repeat"/>
    <property type="match status" value="4"/>
</dbReference>
<dbReference type="InterPro" id="IPR036770">
    <property type="entry name" value="Ankyrin_rpt-contain_sf"/>
</dbReference>
<reference evidence="6" key="1">
    <citation type="journal article" date="2020" name="Stud. Mycol.">
        <title>101 Dothideomycetes genomes: a test case for predicting lifestyles and emergence of pathogens.</title>
        <authorList>
            <person name="Haridas S."/>
            <person name="Albert R."/>
            <person name="Binder M."/>
            <person name="Bloem J."/>
            <person name="Labutti K."/>
            <person name="Salamov A."/>
            <person name="Andreopoulos B."/>
            <person name="Baker S."/>
            <person name="Barry K."/>
            <person name="Bills G."/>
            <person name="Bluhm B."/>
            <person name="Cannon C."/>
            <person name="Castanera R."/>
            <person name="Culley D."/>
            <person name="Daum C."/>
            <person name="Ezra D."/>
            <person name="Gonzalez J."/>
            <person name="Henrissat B."/>
            <person name="Kuo A."/>
            <person name="Liang C."/>
            <person name="Lipzen A."/>
            <person name="Lutzoni F."/>
            <person name="Magnuson J."/>
            <person name="Mondo S."/>
            <person name="Nolan M."/>
            <person name="Ohm R."/>
            <person name="Pangilinan J."/>
            <person name="Park H.-J."/>
            <person name="Ramirez L."/>
            <person name="Alfaro M."/>
            <person name="Sun H."/>
            <person name="Tritt A."/>
            <person name="Yoshinaga Y."/>
            <person name="Zwiers L.-H."/>
            <person name="Turgeon B."/>
            <person name="Goodwin S."/>
            <person name="Spatafora J."/>
            <person name="Crous P."/>
            <person name="Grigoriev I."/>
        </authorList>
    </citation>
    <scope>NUCLEOTIDE SEQUENCE</scope>
    <source>
        <strain evidence="6">CBS 123094</strain>
    </source>
</reference>